<reference evidence="1 2" key="1">
    <citation type="submission" date="2018-02" db="EMBL/GenBank/DDBJ databases">
        <title>Genome sequence of the basidiomycete white-rot fungus Phlebia centrifuga.</title>
        <authorList>
            <person name="Granchi Z."/>
            <person name="Peng M."/>
            <person name="de Vries R.P."/>
            <person name="Hilden K."/>
            <person name="Makela M.R."/>
            <person name="Grigoriev I."/>
            <person name="Riley R."/>
        </authorList>
    </citation>
    <scope>NUCLEOTIDE SEQUENCE [LARGE SCALE GENOMIC DNA]</scope>
    <source>
        <strain evidence="1 2">FBCC195</strain>
    </source>
</reference>
<name>A0A2R6NRP0_9APHY</name>
<feature type="non-terminal residue" evidence="1">
    <location>
        <position position="72"/>
    </location>
</feature>
<gene>
    <name evidence="1" type="ORF">PHLCEN_2v9123</name>
</gene>
<dbReference type="OrthoDB" id="2756205at2759"/>
<sequence length="72" mass="8436">MFHGVPRYDGIIVNVAGDVKLFAKLIFLFCYSFGENQYPLALIQMLDQPLDRNRDIQVDVDLDFYRVRAKPR</sequence>
<comment type="caution">
    <text evidence="1">The sequence shown here is derived from an EMBL/GenBank/DDBJ whole genome shotgun (WGS) entry which is preliminary data.</text>
</comment>
<evidence type="ECO:0000313" key="2">
    <source>
        <dbReference type="Proteomes" id="UP000186601"/>
    </source>
</evidence>
<dbReference type="AlphaFoldDB" id="A0A2R6NRP0"/>
<protein>
    <submittedName>
        <fullName evidence="1">Uncharacterized protein</fullName>
    </submittedName>
</protein>
<evidence type="ECO:0000313" key="1">
    <source>
        <dbReference type="EMBL" id="PSR75425.1"/>
    </source>
</evidence>
<proteinExistence type="predicted"/>
<dbReference type="Proteomes" id="UP000186601">
    <property type="component" value="Unassembled WGS sequence"/>
</dbReference>
<organism evidence="1 2">
    <name type="scientific">Hermanssonia centrifuga</name>
    <dbReference type="NCBI Taxonomy" id="98765"/>
    <lineage>
        <taxon>Eukaryota</taxon>
        <taxon>Fungi</taxon>
        <taxon>Dikarya</taxon>
        <taxon>Basidiomycota</taxon>
        <taxon>Agaricomycotina</taxon>
        <taxon>Agaricomycetes</taxon>
        <taxon>Polyporales</taxon>
        <taxon>Meruliaceae</taxon>
        <taxon>Hermanssonia</taxon>
    </lineage>
</organism>
<keyword evidence="2" id="KW-1185">Reference proteome</keyword>
<accession>A0A2R6NRP0</accession>
<dbReference type="EMBL" id="MLYV02000901">
    <property type="protein sequence ID" value="PSR75425.1"/>
    <property type="molecule type" value="Genomic_DNA"/>
</dbReference>